<dbReference type="OrthoDB" id="2837979at2"/>
<reference evidence="2 3" key="1">
    <citation type="submission" date="2015-01" db="EMBL/GenBank/DDBJ databases">
        <title>Jeotgalibacillus campisalis genome sequencing.</title>
        <authorList>
            <person name="Goh K.M."/>
            <person name="Chan K.-G."/>
            <person name="Yaakop A.S."/>
            <person name="Ee R."/>
            <person name="Gan H.M."/>
            <person name="Chan C.S."/>
        </authorList>
    </citation>
    <scope>NUCLEOTIDE SEQUENCE [LARGE SCALE GENOMIC DNA]</scope>
    <source>
        <strain evidence="2 3">SF-57</strain>
    </source>
</reference>
<dbReference type="PROSITE" id="PS51257">
    <property type="entry name" value="PROKAR_LIPOPROTEIN"/>
    <property type="match status" value="1"/>
</dbReference>
<proteinExistence type="predicted"/>
<feature type="compositionally biased region" description="Low complexity" evidence="1">
    <location>
        <begin position="26"/>
        <end position="40"/>
    </location>
</feature>
<sequence length="237" mass="26320">MKNNLFIISIAALMLAGCGTGTLPQSNGNSESSNESSVNEDSVENADAVEKEESAVETEESVVYSQEGFNLYRSPENAVKTFSQDEFTITHEVIDQNKEFVQEEVKFGDVVSHTIYQWNEDGFSVVYTEENPKNQESLIEEFEPVESPKEEMTLAASANSEKEEWNVVSTTDEVTVPYGSFSDVVQIQMTVSSETSGRQTETTRFFAPEVGLIKEVIEVEGENGYTVSTELEEISVQ</sequence>
<accession>A0A0C2V1V2</accession>
<evidence type="ECO:0000256" key="1">
    <source>
        <dbReference type="SAM" id="MobiDB-lite"/>
    </source>
</evidence>
<protein>
    <submittedName>
        <fullName evidence="2">Uncharacterized protein</fullName>
    </submittedName>
</protein>
<evidence type="ECO:0000313" key="3">
    <source>
        <dbReference type="Proteomes" id="UP000031972"/>
    </source>
</evidence>
<organism evidence="2 3">
    <name type="scientific">Jeotgalibacillus campisalis</name>
    <dbReference type="NCBI Taxonomy" id="220754"/>
    <lineage>
        <taxon>Bacteria</taxon>
        <taxon>Bacillati</taxon>
        <taxon>Bacillota</taxon>
        <taxon>Bacilli</taxon>
        <taxon>Bacillales</taxon>
        <taxon>Caryophanaceae</taxon>
        <taxon>Jeotgalibacillus</taxon>
    </lineage>
</organism>
<dbReference type="Proteomes" id="UP000031972">
    <property type="component" value="Unassembled WGS sequence"/>
</dbReference>
<evidence type="ECO:0000313" key="2">
    <source>
        <dbReference type="EMBL" id="KIL43012.1"/>
    </source>
</evidence>
<dbReference type="PATRIC" id="fig|220754.4.peg.3430"/>
<dbReference type="EMBL" id="JXRR01000022">
    <property type="protein sequence ID" value="KIL43012.1"/>
    <property type="molecule type" value="Genomic_DNA"/>
</dbReference>
<comment type="caution">
    <text evidence="2">The sequence shown here is derived from an EMBL/GenBank/DDBJ whole genome shotgun (WGS) entry which is preliminary data.</text>
</comment>
<keyword evidence="3" id="KW-1185">Reference proteome</keyword>
<gene>
    <name evidence="2" type="ORF">KR50_34150</name>
</gene>
<name>A0A0C2V1V2_9BACL</name>
<dbReference type="AlphaFoldDB" id="A0A0C2V1V2"/>
<feature type="region of interest" description="Disordered" evidence="1">
    <location>
        <begin position="24"/>
        <end position="61"/>
    </location>
</feature>
<dbReference type="RefSeq" id="WP_041061212.1">
    <property type="nucleotide sequence ID" value="NZ_JXRR01000022.1"/>
</dbReference>